<gene>
    <name evidence="6" type="ORF">OBBRIDRAFT_840284</name>
</gene>
<keyword evidence="4" id="KW-0812">Transmembrane</keyword>
<evidence type="ECO:0000256" key="1">
    <source>
        <dbReference type="ARBA" id="ARBA00022741"/>
    </source>
</evidence>
<dbReference type="GO" id="GO:0005634">
    <property type="term" value="C:nucleus"/>
    <property type="evidence" value="ECO:0007669"/>
    <property type="project" value="TreeGrafter"/>
</dbReference>
<dbReference type="Proteomes" id="UP000250043">
    <property type="component" value="Unassembled WGS sequence"/>
</dbReference>
<keyword evidence="1" id="KW-0547">Nucleotide-binding</keyword>
<dbReference type="GO" id="GO:0006281">
    <property type="term" value="P:DNA repair"/>
    <property type="evidence" value="ECO:0007669"/>
    <property type="project" value="TreeGrafter"/>
</dbReference>
<dbReference type="PROSITE" id="PS51192">
    <property type="entry name" value="HELICASE_ATP_BIND_1"/>
    <property type="match status" value="1"/>
</dbReference>
<dbReference type="AlphaFoldDB" id="A0A8E2AG16"/>
<keyword evidence="4" id="KW-1133">Transmembrane helix</keyword>
<dbReference type="InterPro" id="IPR014001">
    <property type="entry name" value="Helicase_ATP-bd"/>
</dbReference>
<dbReference type="GO" id="GO:0008094">
    <property type="term" value="F:ATP-dependent activity, acting on DNA"/>
    <property type="evidence" value="ECO:0007669"/>
    <property type="project" value="TreeGrafter"/>
</dbReference>
<dbReference type="InterPro" id="IPR038718">
    <property type="entry name" value="SNF2-like_sf"/>
</dbReference>
<dbReference type="SUPFAM" id="SSF52540">
    <property type="entry name" value="P-loop containing nucleoside triphosphate hydrolases"/>
    <property type="match status" value="2"/>
</dbReference>
<evidence type="ECO:0000313" key="6">
    <source>
        <dbReference type="EMBL" id="OCH83701.1"/>
    </source>
</evidence>
<dbReference type="OrthoDB" id="2803695at2759"/>
<dbReference type="InterPro" id="IPR027417">
    <property type="entry name" value="P-loop_NTPase"/>
</dbReference>
<dbReference type="Gene3D" id="3.40.50.300">
    <property type="entry name" value="P-loop containing nucleotide triphosphate hydrolases"/>
    <property type="match status" value="1"/>
</dbReference>
<keyword evidence="2" id="KW-0378">Hydrolase</keyword>
<keyword evidence="7" id="KW-1185">Reference proteome</keyword>
<dbReference type="InterPro" id="IPR000330">
    <property type="entry name" value="SNF2_N"/>
</dbReference>
<dbReference type="PANTHER" id="PTHR45626">
    <property type="entry name" value="TRANSCRIPTION TERMINATION FACTOR 2-RELATED"/>
    <property type="match status" value="1"/>
</dbReference>
<dbReference type="Pfam" id="PF00176">
    <property type="entry name" value="SNF2-rel_dom"/>
    <property type="match status" value="1"/>
</dbReference>
<evidence type="ECO:0000259" key="5">
    <source>
        <dbReference type="PROSITE" id="PS51192"/>
    </source>
</evidence>
<dbReference type="EMBL" id="KV722859">
    <property type="protein sequence ID" value="OCH83701.1"/>
    <property type="molecule type" value="Genomic_DNA"/>
</dbReference>
<dbReference type="InterPro" id="IPR049730">
    <property type="entry name" value="SNF2/RAD54-like_C"/>
</dbReference>
<dbReference type="GO" id="GO:0016787">
    <property type="term" value="F:hydrolase activity"/>
    <property type="evidence" value="ECO:0007669"/>
    <property type="project" value="UniProtKB-KW"/>
</dbReference>
<dbReference type="SMART" id="SM00487">
    <property type="entry name" value="DEXDc"/>
    <property type="match status" value="1"/>
</dbReference>
<dbReference type="Gene3D" id="3.40.50.10810">
    <property type="entry name" value="Tandem AAA-ATPase domain"/>
    <property type="match status" value="1"/>
</dbReference>
<keyword evidence="3" id="KW-0067">ATP-binding</keyword>
<sequence>MKRVEKTYLRHREEADKRWNDFIAQEPGKAKDGQLSQLFSSLEAMNTTAAVLRDKNTQDEINARLDKLKELLHEHKPDFIPPSEIRKLTAAERKQLISLVSQEELESVYLRYLEVFVERLEGDGDVVDGTEHQLLDDGELSRQANDALGIDLGVDIEKKLPWEALMGLLELDRNAEVLPFMNSVRNRESVFVWTEGMKPQDARQKQAEMNTRRAELMQVQREKERKAKEAGLEPATALDMEWLPLTLLWHQAVGVTAVIRRMTSGEQKRGILFCDEVGLGKTSQTLAIIAELTHLYELAQTHTRLKGYFGKSNKKVWDGQDLPDAPHLVICARSLIENWLNEAKMWLQGFEFFEYSGRPSSRKEWFDKPTGKWAASKAPMRRRIIFASSHALAADSKEYWQGKPRQGAAIGQEYPVHMSDEAENAKGMLHLRLPRLMVVAADEAHALRSRSLYYPAMLRLQKSAVLTMALTATPIYTHPRDLVNLGRAVGIPWFGTLAANEFESQMCRAIKRAKVAEAAELSEGGSVTSFDVAETFTQAGVREAYITWVLAGKEKIGDNIIRRTLDSRNDKNERLSGLPPYILVPAWVRLQRWELDILEELNSDVEKPDDALMMTSKAGKTFYLRHRQGAAQPRAAYAVVHGRKQLHPPFGSLEGFERRGSTKTKTMLSIIQHHIENPGGPALQWDESTGKMSVQSGDVDMTVWPPPKFVVYTEWLSMQDPVIDILELADIKVFQFTGKMLTPKREHLLSEFRRFTGPAVLVMSSVGMTGINLSAAHIMIFMDQLFSEQEKRQLI</sequence>
<dbReference type="CDD" id="cd18793">
    <property type="entry name" value="SF2_C_SNF"/>
    <property type="match status" value="1"/>
</dbReference>
<dbReference type="Pfam" id="PF00271">
    <property type="entry name" value="Helicase_C"/>
    <property type="match status" value="1"/>
</dbReference>
<reference evidence="6 7" key="1">
    <citation type="submission" date="2016-07" db="EMBL/GenBank/DDBJ databases">
        <title>Draft genome of the white-rot fungus Obba rivulosa 3A-2.</title>
        <authorList>
            <consortium name="DOE Joint Genome Institute"/>
            <person name="Miettinen O."/>
            <person name="Riley R."/>
            <person name="Acob R."/>
            <person name="Barry K."/>
            <person name="Cullen D."/>
            <person name="De Vries R."/>
            <person name="Hainaut M."/>
            <person name="Hatakka A."/>
            <person name="Henrissat B."/>
            <person name="Hilden K."/>
            <person name="Kuo R."/>
            <person name="Labutti K."/>
            <person name="Lipzen A."/>
            <person name="Makela M.R."/>
            <person name="Sandor L."/>
            <person name="Spatafora J.W."/>
            <person name="Grigoriev I.V."/>
            <person name="Hibbett D.S."/>
        </authorList>
    </citation>
    <scope>NUCLEOTIDE SEQUENCE [LARGE SCALE GENOMIC DNA]</scope>
    <source>
        <strain evidence="6 7">3A-2</strain>
    </source>
</reference>
<feature type="domain" description="Helicase ATP-binding" evidence="5">
    <location>
        <begin position="262"/>
        <end position="492"/>
    </location>
</feature>
<dbReference type="PANTHER" id="PTHR45626:SF14">
    <property type="entry name" value="ATP-DEPENDENT DNA HELICASE (EUROFUNG)"/>
    <property type="match status" value="1"/>
</dbReference>
<evidence type="ECO:0000256" key="3">
    <source>
        <dbReference type="ARBA" id="ARBA00022840"/>
    </source>
</evidence>
<dbReference type="InterPro" id="IPR050628">
    <property type="entry name" value="SNF2_RAD54_helicase_TF"/>
</dbReference>
<proteinExistence type="predicted"/>
<evidence type="ECO:0000256" key="4">
    <source>
        <dbReference type="SAM" id="Phobius"/>
    </source>
</evidence>
<evidence type="ECO:0000313" key="7">
    <source>
        <dbReference type="Proteomes" id="UP000250043"/>
    </source>
</evidence>
<protein>
    <recommendedName>
        <fullName evidence="5">Helicase ATP-binding domain-containing protein</fullName>
    </recommendedName>
</protein>
<organism evidence="6 7">
    <name type="scientific">Obba rivulosa</name>
    <dbReference type="NCBI Taxonomy" id="1052685"/>
    <lineage>
        <taxon>Eukaryota</taxon>
        <taxon>Fungi</taxon>
        <taxon>Dikarya</taxon>
        <taxon>Basidiomycota</taxon>
        <taxon>Agaricomycotina</taxon>
        <taxon>Agaricomycetes</taxon>
        <taxon>Polyporales</taxon>
        <taxon>Gelatoporiaceae</taxon>
        <taxon>Obba</taxon>
    </lineage>
</organism>
<name>A0A8E2AG16_9APHY</name>
<dbReference type="InterPro" id="IPR001650">
    <property type="entry name" value="Helicase_C-like"/>
</dbReference>
<feature type="non-terminal residue" evidence="6">
    <location>
        <position position="795"/>
    </location>
</feature>
<keyword evidence="4" id="KW-0472">Membrane</keyword>
<accession>A0A8E2AG16</accession>
<dbReference type="GO" id="GO:0005524">
    <property type="term" value="F:ATP binding"/>
    <property type="evidence" value="ECO:0007669"/>
    <property type="project" value="UniProtKB-KW"/>
</dbReference>
<evidence type="ECO:0000256" key="2">
    <source>
        <dbReference type="ARBA" id="ARBA00022801"/>
    </source>
</evidence>
<feature type="transmembrane region" description="Helical" evidence="4">
    <location>
        <begin position="759"/>
        <end position="782"/>
    </location>
</feature>